<dbReference type="PANTHER" id="PTHR48102:SF7">
    <property type="entry name" value="ATP-DEPENDENT CLP PROTEASE ATP-BINDING SUBUNIT CLPX-LIKE, MITOCHONDRIAL"/>
    <property type="match status" value="1"/>
</dbReference>
<dbReference type="AlphaFoldDB" id="A0A3N4K269"/>
<dbReference type="SUPFAM" id="SSF52540">
    <property type="entry name" value="P-loop containing nucleoside triphosphate hydrolases"/>
    <property type="match status" value="1"/>
</dbReference>
<dbReference type="GO" id="GO:0005759">
    <property type="term" value="C:mitochondrial matrix"/>
    <property type="evidence" value="ECO:0007669"/>
    <property type="project" value="TreeGrafter"/>
</dbReference>
<accession>A0A3N4K269</accession>
<protein>
    <submittedName>
        <fullName evidence="5">ClpX, ATPase regulatory subunit</fullName>
    </submittedName>
</protein>
<dbReference type="OrthoDB" id="1721884at2759"/>
<dbReference type="Pfam" id="PF07724">
    <property type="entry name" value="AAA_2"/>
    <property type="match status" value="1"/>
</dbReference>
<dbReference type="PANTHER" id="PTHR48102">
    <property type="entry name" value="ATP-DEPENDENT CLP PROTEASE ATP-BINDING SUBUNIT CLPX-LIKE, MITOCHONDRIAL-RELATED"/>
    <property type="match status" value="1"/>
</dbReference>
<dbReference type="GO" id="GO:0051603">
    <property type="term" value="P:proteolysis involved in protein catabolic process"/>
    <property type="evidence" value="ECO:0007669"/>
    <property type="project" value="TreeGrafter"/>
</dbReference>
<dbReference type="InterPro" id="IPR019489">
    <property type="entry name" value="Clp_ATPase_C"/>
</dbReference>
<evidence type="ECO:0000313" key="6">
    <source>
        <dbReference type="Proteomes" id="UP000276215"/>
    </source>
</evidence>
<dbReference type="EMBL" id="ML120383">
    <property type="protein sequence ID" value="RPA99984.1"/>
    <property type="molecule type" value="Genomic_DNA"/>
</dbReference>
<keyword evidence="1" id="KW-0547">Nucleotide-binding</keyword>
<gene>
    <name evidence="5" type="ORF">L873DRAFT_1766533</name>
</gene>
<feature type="compositionally biased region" description="Low complexity" evidence="3">
    <location>
        <begin position="276"/>
        <end position="289"/>
    </location>
</feature>
<evidence type="ECO:0000256" key="2">
    <source>
        <dbReference type="ARBA" id="ARBA00022840"/>
    </source>
</evidence>
<dbReference type="GO" id="GO:0005524">
    <property type="term" value="F:ATP binding"/>
    <property type="evidence" value="ECO:0007669"/>
    <property type="project" value="UniProtKB-KW"/>
</dbReference>
<evidence type="ECO:0000256" key="1">
    <source>
        <dbReference type="ARBA" id="ARBA00022741"/>
    </source>
</evidence>
<keyword evidence="2" id="KW-0067">ATP-binding</keyword>
<dbReference type="Pfam" id="PF10431">
    <property type="entry name" value="ClpB_D2-small"/>
    <property type="match status" value="1"/>
</dbReference>
<evidence type="ECO:0000256" key="3">
    <source>
        <dbReference type="SAM" id="MobiDB-lite"/>
    </source>
</evidence>
<feature type="region of interest" description="Disordered" evidence="3">
    <location>
        <begin position="264"/>
        <end position="292"/>
    </location>
</feature>
<organism evidence="5 6">
    <name type="scientific">Choiromyces venosus 120613-1</name>
    <dbReference type="NCBI Taxonomy" id="1336337"/>
    <lineage>
        <taxon>Eukaryota</taxon>
        <taxon>Fungi</taxon>
        <taxon>Dikarya</taxon>
        <taxon>Ascomycota</taxon>
        <taxon>Pezizomycotina</taxon>
        <taxon>Pezizomycetes</taxon>
        <taxon>Pezizales</taxon>
        <taxon>Tuberaceae</taxon>
        <taxon>Choiromyces</taxon>
    </lineage>
</organism>
<sequence length="569" mass="62101">MILGRPPLLYRGIRPSSLTVVRRWMSSYDPSDFQFGGAGFSSRVDTDTPTFGPLGDAPSGLNRLTPRALKQHLDRFVVGQNRSKRILSTAIYHHYKRTQQLQQRQEEQDELLRSSQAVGAQTLDEEFPHQPRTVHVPPKGDRSSIHDFTPLTIEKSNVLCLGPTGVGKTLMLRTLARVLEVPFSMSDCTPLTQAGYVGEDADVCIHRLLAAANWDIRRAESGIVCLDEFDKIAKPKSPNGSKDISGEGVQQALLKIIEGTTLQINTKPERRPPAGLPNSPNGSNSSFGAGMAGGGAAKGETFTIDTSNILFIFTGAFIGMQKHIIDRVAKGSIGFNAHVRGSSVDELAEDQELMKELTPFFSSSVEEADEADDESGTKARIKKRKFNPLELTEPSDLISFGLIPEIVGRIPIIAAVESLDEEMLVRVLTEPRNALLKQYTELFALSGVELRFTSPALRQIAKSAIAMNTGARGLRTVMERILSDAMFDSPGSSIRHVLVTEAVSKRECPPIYFARGQQHVFHSMIATEEEEWAVKTEGKKNSTTGTSGTTLGSGSGRGQPGRKRVAGFT</sequence>
<dbReference type="InterPro" id="IPR050052">
    <property type="entry name" value="ATP-dep_Clp_protease_ClpX"/>
</dbReference>
<reference evidence="5 6" key="1">
    <citation type="journal article" date="2018" name="Nat. Ecol. Evol.">
        <title>Pezizomycetes genomes reveal the molecular basis of ectomycorrhizal truffle lifestyle.</title>
        <authorList>
            <person name="Murat C."/>
            <person name="Payen T."/>
            <person name="Noel B."/>
            <person name="Kuo A."/>
            <person name="Morin E."/>
            <person name="Chen J."/>
            <person name="Kohler A."/>
            <person name="Krizsan K."/>
            <person name="Balestrini R."/>
            <person name="Da Silva C."/>
            <person name="Montanini B."/>
            <person name="Hainaut M."/>
            <person name="Levati E."/>
            <person name="Barry K.W."/>
            <person name="Belfiori B."/>
            <person name="Cichocki N."/>
            <person name="Clum A."/>
            <person name="Dockter R.B."/>
            <person name="Fauchery L."/>
            <person name="Guy J."/>
            <person name="Iotti M."/>
            <person name="Le Tacon F."/>
            <person name="Lindquist E.A."/>
            <person name="Lipzen A."/>
            <person name="Malagnac F."/>
            <person name="Mello A."/>
            <person name="Molinier V."/>
            <person name="Miyauchi S."/>
            <person name="Poulain J."/>
            <person name="Riccioni C."/>
            <person name="Rubini A."/>
            <person name="Sitrit Y."/>
            <person name="Splivallo R."/>
            <person name="Traeger S."/>
            <person name="Wang M."/>
            <person name="Zifcakova L."/>
            <person name="Wipf D."/>
            <person name="Zambonelli A."/>
            <person name="Paolocci F."/>
            <person name="Nowrousian M."/>
            <person name="Ottonello S."/>
            <person name="Baldrian P."/>
            <person name="Spatafora J.W."/>
            <person name="Henrissat B."/>
            <person name="Nagy L.G."/>
            <person name="Aury J.M."/>
            <person name="Wincker P."/>
            <person name="Grigoriev I.V."/>
            <person name="Bonfante P."/>
            <person name="Martin F.M."/>
        </authorList>
    </citation>
    <scope>NUCLEOTIDE SEQUENCE [LARGE SCALE GENOMIC DNA]</scope>
    <source>
        <strain evidence="5 6">120613-1</strain>
    </source>
</reference>
<evidence type="ECO:0000259" key="4">
    <source>
        <dbReference type="SMART" id="SM01086"/>
    </source>
</evidence>
<dbReference type="InterPro" id="IPR027417">
    <property type="entry name" value="P-loop_NTPase"/>
</dbReference>
<dbReference type="Proteomes" id="UP000276215">
    <property type="component" value="Unassembled WGS sequence"/>
</dbReference>
<dbReference type="Gene3D" id="1.10.8.60">
    <property type="match status" value="1"/>
</dbReference>
<dbReference type="STRING" id="1336337.A0A3N4K269"/>
<proteinExistence type="predicted"/>
<feature type="domain" description="Clp ATPase C-terminal" evidence="4">
    <location>
        <begin position="419"/>
        <end position="513"/>
    </location>
</feature>
<feature type="region of interest" description="Disordered" evidence="3">
    <location>
        <begin position="534"/>
        <end position="569"/>
    </location>
</feature>
<dbReference type="InterPro" id="IPR003959">
    <property type="entry name" value="ATPase_AAA_core"/>
</dbReference>
<keyword evidence="6" id="KW-1185">Reference proteome</keyword>
<dbReference type="FunFam" id="1.10.8.60:FF:000138">
    <property type="entry name" value="ATP-dependent Clp protease ATP-binding subunit ClpX"/>
    <property type="match status" value="1"/>
</dbReference>
<dbReference type="Gene3D" id="3.40.50.300">
    <property type="entry name" value="P-loop containing nucleotide triphosphate hydrolases"/>
    <property type="match status" value="1"/>
</dbReference>
<name>A0A3N4K269_9PEZI</name>
<feature type="compositionally biased region" description="Basic residues" evidence="3">
    <location>
        <begin position="560"/>
        <end position="569"/>
    </location>
</feature>
<dbReference type="SMART" id="SM01086">
    <property type="entry name" value="ClpB_D2-small"/>
    <property type="match status" value="1"/>
</dbReference>
<evidence type="ECO:0000313" key="5">
    <source>
        <dbReference type="EMBL" id="RPA99984.1"/>
    </source>
</evidence>
<dbReference type="GO" id="GO:0016887">
    <property type="term" value="F:ATP hydrolysis activity"/>
    <property type="evidence" value="ECO:0007669"/>
    <property type="project" value="InterPro"/>
</dbReference>